<dbReference type="OMA" id="IVCLQDD"/>
<dbReference type="Gramene" id="ESQ46889">
    <property type="protein sequence ID" value="ESQ46889"/>
    <property type="gene ID" value="EUTSA_v10027810mg"/>
</dbReference>
<dbReference type="Proteomes" id="UP000030689">
    <property type="component" value="Unassembled WGS sequence"/>
</dbReference>
<dbReference type="InterPro" id="IPR050942">
    <property type="entry name" value="F-box_BR-signaling"/>
</dbReference>
<dbReference type="InterPro" id="IPR005174">
    <property type="entry name" value="KIB1-4_b-propeller"/>
</dbReference>
<dbReference type="OrthoDB" id="1110205at2759"/>
<accession>V4LST7</accession>
<reference evidence="2 3" key="1">
    <citation type="journal article" date="2013" name="Front. Plant Sci.">
        <title>The Reference Genome of the Halophytic Plant Eutrema salsugineum.</title>
        <authorList>
            <person name="Yang R."/>
            <person name="Jarvis D.E."/>
            <person name="Chen H."/>
            <person name="Beilstein M.A."/>
            <person name="Grimwood J."/>
            <person name="Jenkins J."/>
            <person name="Shu S."/>
            <person name="Prochnik S."/>
            <person name="Xin M."/>
            <person name="Ma C."/>
            <person name="Schmutz J."/>
            <person name="Wing R.A."/>
            <person name="Mitchell-Olds T."/>
            <person name="Schumaker K.S."/>
            <person name="Wang X."/>
        </authorList>
    </citation>
    <scope>NUCLEOTIDE SEQUENCE [LARGE SCALE GENOMIC DNA]</scope>
</reference>
<dbReference type="Pfam" id="PF03478">
    <property type="entry name" value="Beta-prop_KIB1-4"/>
    <property type="match status" value="1"/>
</dbReference>
<dbReference type="EMBL" id="KI517416">
    <property type="protein sequence ID" value="ESQ46889.1"/>
    <property type="molecule type" value="Genomic_DNA"/>
</dbReference>
<feature type="domain" description="KIB1-4 beta-propeller" evidence="1">
    <location>
        <begin position="66"/>
        <end position="322"/>
    </location>
</feature>
<evidence type="ECO:0000313" key="3">
    <source>
        <dbReference type="Proteomes" id="UP000030689"/>
    </source>
</evidence>
<dbReference type="PANTHER" id="PTHR44259">
    <property type="entry name" value="OS07G0183000 PROTEIN-RELATED"/>
    <property type="match status" value="1"/>
</dbReference>
<keyword evidence="3" id="KW-1185">Reference proteome</keyword>
<gene>
    <name evidence="2" type="ORF">EUTSA_v10027810mg</name>
</gene>
<protein>
    <recommendedName>
        <fullName evidence="1">KIB1-4 beta-propeller domain-containing protein</fullName>
    </recommendedName>
</protein>
<evidence type="ECO:0000259" key="1">
    <source>
        <dbReference type="Pfam" id="PF03478"/>
    </source>
</evidence>
<proteinExistence type="predicted"/>
<evidence type="ECO:0000313" key="2">
    <source>
        <dbReference type="EMBL" id="ESQ46889.1"/>
    </source>
</evidence>
<organism evidence="2 3">
    <name type="scientific">Eutrema salsugineum</name>
    <name type="common">Saltwater cress</name>
    <name type="synonym">Sisymbrium salsugineum</name>
    <dbReference type="NCBI Taxonomy" id="72664"/>
    <lineage>
        <taxon>Eukaryota</taxon>
        <taxon>Viridiplantae</taxon>
        <taxon>Streptophyta</taxon>
        <taxon>Embryophyta</taxon>
        <taxon>Tracheophyta</taxon>
        <taxon>Spermatophyta</taxon>
        <taxon>Magnoliopsida</taxon>
        <taxon>eudicotyledons</taxon>
        <taxon>Gunneridae</taxon>
        <taxon>Pentapetalae</taxon>
        <taxon>rosids</taxon>
        <taxon>malvids</taxon>
        <taxon>Brassicales</taxon>
        <taxon>Brassicaceae</taxon>
        <taxon>Eutremeae</taxon>
        <taxon>Eutrema</taxon>
    </lineage>
</organism>
<dbReference type="KEGG" id="eus:EUTSA_v10027810mg"/>
<dbReference type="AlphaFoldDB" id="V4LST7"/>
<name>V4LST7_EUTSA</name>
<dbReference type="PANTHER" id="PTHR44259:SF89">
    <property type="entry name" value="DUF295 DOMAIN-CONTAINING PROTEIN-RELATED"/>
    <property type="match status" value="1"/>
</dbReference>
<sequence>MSRFLFRVPKLPSRNYALQMQSFRLFSYPSYCQRDPYFILGKPNNIGDGDGINFFSLRTCCLCYLKKEIPCELLEGRGLIGASRGWVATLKKRIVCLHDDMNLTASESNPKRISLPPLVTLPHCQTQIVTSVAMSSSSPENDDCIVAVKFLGPQLSLIRPSQDSMWTNIRIADPSFSTSNVMFSQRDKMFSLPASGGSHMGSWDLHKHRDKPKLQKLLFQNLPRLRKTERELLDSCYKTEHLVESSAGETFLVIWYRYGTEDMSHFETKDFRVFKLDGNGNAFYTKDIGDFSIFLSKSEPFCETSLFLLDRNCIYYVDVHESKSTIELGGFSLRRPGSAEINFSTHHATKVPYYFPKQAMR</sequence>